<name>A0A183S8W3_SCHSO</name>
<evidence type="ECO:0000313" key="3">
    <source>
        <dbReference type="WBParaSite" id="SSLN_0000069201-mRNA-1"/>
    </source>
</evidence>
<dbReference type="WBParaSite" id="SSLN_0000069201-mRNA-1">
    <property type="protein sequence ID" value="SSLN_0000069201-mRNA-1"/>
    <property type="gene ID" value="SSLN_0000069201"/>
</dbReference>
<protein>
    <submittedName>
        <fullName evidence="1 3">Uncharacterized protein</fullName>
    </submittedName>
</protein>
<evidence type="ECO:0000313" key="1">
    <source>
        <dbReference type="EMBL" id="VDL85982.1"/>
    </source>
</evidence>
<dbReference type="AlphaFoldDB" id="A0A183S8W3"/>
<reference evidence="3" key="1">
    <citation type="submission" date="2016-06" db="UniProtKB">
        <authorList>
            <consortium name="WormBaseParasite"/>
        </authorList>
    </citation>
    <scope>IDENTIFICATION</scope>
</reference>
<evidence type="ECO:0000313" key="2">
    <source>
        <dbReference type="Proteomes" id="UP000275846"/>
    </source>
</evidence>
<dbReference type="OrthoDB" id="10322126at2759"/>
<sequence length="72" mass="8153">MVLVAHELASYKVEIAALSETRFSEQVQLEEVGAGYVFFWSGQPKAEWHDFGVGFVIRNDWDSGSRPRLNPP</sequence>
<reference evidence="1 2" key="2">
    <citation type="submission" date="2018-11" db="EMBL/GenBank/DDBJ databases">
        <authorList>
            <consortium name="Pathogen Informatics"/>
        </authorList>
    </citation>
    <scope>NUCLEOTIDE SEQUENCE [LARGE SCALE GENOMIC DNA]</scope>
    <source>
        <strain evidence="1 2">NST_G2</strain>
    </source>
</reference>
<keyword evidence="2" id="KW-1185">Reference proteome</keyword>
<gene>
    <name evidence="1" type="ORF">SSLN_LOCUS661</name>
</gene>
<accession>A0A183S8W3</accession>
<dbReference type="Proteomes" id="UP000275846">
    <property type="component" value="Unassembled WGS sequence"/>
</dbReference>
<organism evidence="3">
    <name type="scientific">Schistocephalus solidus</name>
    <name type="common">Tapeworm</name>
    <dbReference type="NCBI Taxonomy" id="70667"/>
    <lineage>
        <taxon>Eukaryota</taxon>
        <taxon>Metazoa</taxon>
        <taxon>Spiralia</taxon>
        <taxon>Lophotrochozoa</taxon>
        <taxon>Platyhelminthes</taxon>
        <taxon>Cestoda</taxon>
        <taxon>Eucestoda</taxon>
        <taxon>Diphyllobothriidea</taxon>
        <taxon>Diphyllobothriidae</taxon>
        <taxon>Schistocephalus</taxon>
    </lineage>
</organism>
<proteinExistence type="predicted"/>
<dbReference type="EMBL" id="UYSU01000572">
    <property type="protein sequence ID" value="VDL85982.1"/>
    <property type="molecule type" value="Genomic_DNA"/>
</dbReference>